<keyword evidence="6" id="KW-0472">Membrane</keyword>
<gene>
    <name evidence="10" type="ORF">M5D96_004571</name>
</gene>
<reference evidence="10" key="1">
    <citation type="journal article" date="2023" name="Genome Biol. Evol.">
        <title>Long-read-based Genome Assembly of Drosophila gunungcola Reveals Fewer Chemosensory Genes in Flower-breeding Species.</title>
        <authorList>
            <person name="Negi A."/>
            <person name="Liao B.Y."/>
            <person name="Yeh S.D."/>
        </authorList>
    </citation>
    <scope>NUCLEOTIDE SEQUENCE</scope>
    <source>
        <strain evidence="10">Sukarami</strain>
    </source>
</reference>
<evidence type="ECO:0000256" key="5">
    <source>
        <dbReference type="ARBA" id="ARBA00022989"/>
    </source>
</evidence>
<dbReference type="EMBL" id="JAMKOV010000002">
    <property type="protein sequence ID" value="KAI8043244.1"/>
    <property type="molecule type" value="Genomic_DNA"/>
</dbReference>
<dbReference type="AlphaFoldDB" id="A0A9P9YV34"/>
<evidence type="ECO:0000313" key="10">
    <source>
        <dbReference type="EMBL" id="KAI8043244.1"/>
    </source>
</evidence>
<feature type="signal peptide" evidence="9">
    <location>
        <begin position="1"/>
        <end position="26"/>
    </location>
</feature>
<evidence type="ECO:0000256" key="8">
    <source>
        <dbReference type="ARBA" id="ARBA00023288"/>
    </source>
</evidence>
<protein>
    <recommendedName>
        <fullName evidence="12">Protein sleepless</fullName>
    </recommendedName>
</protein>
<keyword evidence="3" id="KW-0812">Transmembrane</keyword>
<comment type="subcellular location">
    <subcellularLocation>
        <location evidence="1">Membrane</location>
        <topology evidence="1">Lipid-anchor</topology>
        <topology evidence="1">GPI-anchor</topology>
    </subcellularLocation>
</comment>
<dbReference type="GO" id="GO:0032222">
    <property type="term" value="P:regulation of synaptic transmission, cholinergic"/>
    <property type="evidence" value="ECO:0007669"/>
    <property type="project" value="InterPro"/>
</dbReference>
<evidence type="ECO:0000256" key="4">
    <source>
        <dbReference type="ARBA" id="ARBA00022729"/>
    </source>
</evidence>
<comment type="caution">
    <text evidence="10">The sequence shown here is derived from an EMBL/GenBank/DDBJ whole genome shotgun (WGS) entry which is preliminary data.</text>
</comment>
<keyword evidence="11" id="KW-1185">Reference proteome</keyword>
<feature type="chain" id="PRO_5040417268" description="Protein sleepless" evidence="9">
    <location>
        <begin position="27"/>
        <end position="167"/>
    </location>
</feature>
<keyword evidence="4 9" id="KW-0732">Signal</keyword>
<evidence type="ECO:0000256" key="6">
    <source>
        <dbReference type="ARBA" id="ARBA00023136"/>
    </source>
</evidence>
<accession>A0A9P9YV34</accession>
<evidence type="ECO:0008006" key="12">
    <source>
        <dbReference type="Google" id="ProtNLM"/>
    </source>
</evidence>
<dbReference type="InterPro" id="IPR031424">
    <property type="entry name" value="QVR-like"/>
</dbReference>
<dbReference type="InterPro" id="IPR050975">
    <property type="entry name" value="Sleep_regulator"/>
</dbReference>
<dbReference type="PANTHER" id="PTHR33562">
    <property type="entry name" value="ATILLA, ISOFORM B-RELATED-RELATED"/>
    <property type="match status" value="1"/>
</dbReference>
<evidence type="ECO:0000256" key="9">
    <source>
        <dbReference type="SAM" id="SignalP"/>
    </source>
</evidence>
<name>A0A9P9YV34_9MUSC</name>
<keyword evidence="5" id="KW-1133">Transmembrane helix</keyword>
<keyword evidence="7" id="KW-0325">Glycoprotein</keyword>
<dbReference type="GO" id="GO:0098552">
    <property type="term" value="C:side of membrane"/>
    <property type="evidence" value="ECO:0007669"/>
    <property type="project" value="UniProtKB-KW"/>
</dbReference>
<sequence>MTSYGSTGCLLLGLLSLLMFFNTASAVLRCWRCSTDVSNGEFCNDPFMPDTISEQQRYWSYVNCTYSVGAKSVNARPVCKKLVQEVYGKRVISRSCFYEDMDDSADKCANDQTSSYIKTVYCRTCTTDGCNGGSGSTPLLLLLTLPLLVAASGTCRYANEHAAPART</sequence>
<evidence type="ECO:0000256" key="7">
    <source>
        <dbReference type="ARBA" id="ARBA00023180"/>
    </source>
</evidence>
<proteinExistence type="predicted"/>
<dbReference type="CDD" id="cd23593">
    <property type="entry name" value="TFP_LU_ECD_Twit"/>
    <property type="match status" value="1"/>
</dbReference>
<evidence type="ECO:0000256" key="2">
    <source>
        <dbReference type="ARBA" id="ARBA00022622"/>
    </source>
</evidence>
<dbReference type="Pfam" id="PF17064">
    <property type="entry name" value="QVR"/>
    <property type="match status" value="1"/>
</dbReference>
<dbReference type="PANTHER" id="PTHR33562:SF2">
    <property type="entry name" value="PROTEIN QUIVER"/>
    <property type="match status" value="1"/>
</dbReference>
<keyword evidence="8" id="KW-0449">Lipoprotein</keyword>
<dbReference type="GO" id="GO:0030431">
    <property type="term" value="P:sleep"/>
    <property type="evidence" value="ECO:0007669"/>
    <property type="project" value="InterPro"/>
</dbReference>
<organism evidence="10 11">
    <name type="scientific">Drosophila gunungcola</name>
    <name type="common">fruit fly</name>
    <dbReference type="NCBI Taxonomy" id="103775"/>
    <lineage>
        <taxon>Eukaryota</taxon>
        <taxon>Metazoa</taxon>
        <taxon>Ecdysozoa</taxon>
        <taxon>Arthropoda</taxon>
        <taxon>Hexapoda</taxon>
        <taxon>Insecta</taxon>
        <taxon>Pterygota</taxon>
        <taxon>Neoptera</taxon>
        <taxon>Endopterygota</taxon>
        <taxon>Diptera</taxon>
        <taxon>Brachycera</taxon>
        <taxon>Muscomorpha</taxon>
        <taxon>Ephydroidea</taxon>
        <taxon>Drosophilidae</taxon>
        <taxon>Drosophila</taxon>
        <taxon>Sophophora</taxon>
    </lineage>
</organism>
<evidence type="ECO:0000256" key="1">
    <source>
        <dbReference type="ARBA" id="ARBA00004589"/>
    </source>
</evidence>
<evidence type="ECO:0000313" key="11">
    <source>
        <dbReference type="Proteomes" id="UP001059596"/>
    </source>
</evidence>
<evidence type="ECO:0000256" key="3">
    <source>
        <dbReference type="ARBA" id="ARBA00022692"/>
    </source>
</evidence>
<keyword evidence="2" id="KW-0336">GPI-anchor</keyword>
<dbReference type="Proteomes" id="UP001059596">
    <property type="component" value="Unassembled WGS sequence"/>
</dbReference>